<evidence type="ECO:0000313" key="4">
    <source>
        <dbReference type="Proteomes" id="UP000061382"/>
    </source>
</evidence>
<name>A0A0P0C466_9BACT</name>
<keyword evidence="4" id="KW-1185">Reference proteome</keyword>
<dbReference type="EMBL" id="CP012643">
    <property type="protein sequence ID" value="ALI99909.1"/>
    <property type="molecule type" value="Genomic_DNA"/>
</dbReference>
<dbReference type="KEGG" id="rti:DC20_14185"/>
<feature type="transmembrane region" description="Helical" evidence="2">
    <location>
        <begin position="63"/>
        <end position="82"/>
    </location>
</feature>
<dbReference type="InterPro" id="IPR024399">
    <property type="entry name" value="DUF2628"/>
</dbReference>
<dbReference type="AlphaFoldDB" id="A0A0P0C466"/>
<feature type="coiled-coil region" evidence="1">
    <location>
        <begin position="116"/>
        <end position="143"/>
    </location>
</feature>
<feature type="transmembrane region" description="Helical" evidence="2">
    <location>
        <begin position="94"/>
        <end position="115"/>
    </location>
</feature>
<feature type="transmembrane region" description="Helical" evidence="2">
    <location>
        <begin position="41"/>
        <end position="57"/>
    </location>
</feature>
<gene>
    <name evidence="3" type="ORF">DC20_14185</name>
</gene>
<keyword evidence="2" id="KW-1133">Transmembrane helix</keyword>
<protein>
    <recommendedName>
        <fullName evidence="5">DUF2628 domain-containing protein</fullName>
    </recommendedName>
</protein>
<feature type="transmembrane region" description="Helical" evidence="2">
    <location>
        <begin position="148"/>
        <end position="165"/>
    </location>
</feature>
<dbReference type="PATRIC" id="fig|512763.3.peg.3115"/>
<evidence type="ECO:0000256" key="2">
    <source>
        <dbReference type="SAM" id="Phobius"/>
    </source>
</evidence>
<organism evidence="3 4">
    <name type="scientific">Rufibacter tibetensis</name>
    <dbReference type="NCBI Taxonomy" id="512763"/>
    <lineage>
        <taxon>Bacteria</taxon>
        <taxon>Pseudomonadati</taxon>
        <taxon>Bacteroidota</taxon>
        <taxon>Cytophagia</taxon>
        <taxon>Cytophagales</taxon>
        <taxon>Hymenobacteraceae</taxon>
        <taxon>Rufibacter</taxon>
    </lineage>
</organism>
<evidence type="ECO:0000313" key="3">
    <source>
        <dbReference type="EMBL" id="ALI99909.1"/>
    </source>
</evidence>
<dbReference type="Proteomes" id="UP000061382">
    <property type="component" value="Chromosome"/>
</dbReference>
<keyword evidence="1" id="KW-0175">Coiled coil</keyword>
<evidence type="ECO:0000256" key="1">
    <source>
        <dbReference type="SAM" id="Coils"/>
    </source>
</evidence>
<keyword evidence="2" id="KW-0472">Membrane</keyword>
<proteinExistence type="predicted"/>
<reference evidence="3 4" key="1">
    <citation type="submission" date="2015-08" db="EMBL/GenBank/DDBJ databases">
        <title>Complete genome sequence of Rufibacter tibetensis strain 1351t, a radiation-resistant bacterium from tibet plateau.</title>
        <authorList>
            <person name="Dai J."/>
        </authorList>
    </citation>
    <scope>NUCLEOTIDE SEQUENCE [LARGE SCALE GENOMIC DNA]</scope>
    <source>
        <strain evidence="3 4">1351</strain>
    </source>
</reference>
<sequence length="171" mass="19930">MLPDTETPEQEDHEEYYRAYFGNDAEYYLQKLEQYREGRKITFNIAAFFFGIFWMLYRRMYKQGLIIMVALTVESYLLSLAIQQYGISESDARMLNNISTLFWSTLVGFLGNWLYLKQAQAKVEQALEEEDQESEIISRLTAEGNITLIPHIIIAALILLLILVYQTGLSM</sequence>
<evidence type="ECO:0008006" key="5">
    <source>
        <dbReference type="Google" id="ProtNLM"/>
    </source>
</evidence>
<keyword evidence="2" id="KW-0812">Transmembrane</keyword>
<dbReference type="Pfam" id="PF10947">
    <property type="entry name" value="DUF2628"/>
    <property type="match status" value="1"/>
</dbReference>
<dbReference type="STRING" id="512763.DC20_14185"/>
<dbReference type="OrthoDB" id="6691119at2"/>
<dbReference type="RefSeq" id="WP_062544435.1">
    <property type="nucleotide sequence ID" value="NZ_CP012643.1"/>
</dbReference>
<accession>A0A0P0C466</accession>